<protein>
    <submittedName>
        <fullName evidence="1">Uncharacterized protein</fullName>
    </submittedName>
</protein>
<dbReference type="AlphaFoldDB" id="A0A0F8ZFC2"/>
<feature type="non-terminal residue" evidence="1">
    <location>
        <position position="1"/>
    </location>
</feature>
<proteinExistence type="predicted"/>
<name>A0A0F8ZFC2_9ZZZZ</name>
<reference evidence="1" key="1">
    <citation type="journal article" date="2015" name="Nature">
        <title>Complex archaea that bridge the gap between prokaryotes and eukaryotes.</title>
        <authorList>
            <person name="Spang A."/>
            <person name="Saw J.H."/>
            <person name="Jorgensen S.L."/>
            <person name="Zaremba-Niedzwiedzka K."/>
            <person name="Martijn J."/>
            <person name="Lind A.E."/>
            <person name="van Eijk R."/>
            <person name="Schleper C."/>
            <person name="Guy L."/>
            <person name="Ettema T.J."/>
        </authorList>
    </citation>
    <scope>NUCLEOTIDE SEQUENCE</scope>
</reference>
<gene>
    <name evidence="1" type="ORF">LCGC14_2781230</name>
</gene>
<comment type="caution">
    <text evidence="1">The sequence shown here is derived from an EMBL/GenBank/DDBJ whole genome shotgun (WGS) entry which is preliminary data.</text>
</comment>
<accession>A0A0F8ZFC2</accession>
<organism evidence="1">
    <name type="scientific">marine sediment metagenome</name>
    <dbReference type="NCBI Taxonomy" id="412755"/>
    <lineage>
        <taxon>unclassified sequences</taxon>
        <taxon>metagenomes</taxon>
        <taxon>ecological metagenomes</taxon>
    </lineage>
</organism>
<dbReference type="EMBL" id="LAZR01051676">
    <property type="protein sequence ID" value="KKK84650.1"/>
    <property type="molecule type" value="Genomic_DNA"/>
</dbReference>
<evidence type="ECO:0000313" key="1">
    <source>
        <dbReference type="EMBL" id="KKK84650.1"/>
    </source>
</evidence>
<sequence>ADGWNFIITPTTTRVLTLPTTDVKVGNKIHFTNLAATQEITIEASGGADIATFQDGSMSLMALQDTPTTAAHWRIMDVHGSAALGSITREKLKTAIGEVSSSTTAGIGLTLPGGEYGFYPQSKHNPTSFHEARIAFGLQSQSYITNIWFNVVGGIGFAQQRYIQASPPYNLGDGDIPVFIFVIINKIGKVESIYVAPDPPWANNGPTDIRANFDRSGKSFKLVKNFPARPNNPTQAEAWIDAVKNAPLEEVEITQAVKQADMLLIPHPFLGNDLTDKKVVLLDPVGAFCYQCLELHEAGESISELLFGGYIEINNTPLDCVVPPGVIACQAKWKNAK</sequence>